<dbReference type="Gene3D" id="2.130.10.10">
    <property type="entry name" value="YVTN repeat-like/Quinoprotein amine dehydrogenase"/>
    <property type="match status" value="1"/>
</dbReference>
<comment type="function">
    <text evidence="7">Component of the eukaryotic translation initiation factor 3 (eIF-3) complex, which is involved in protein synthesis of a specialized repertoire of mRNAs and, together with other initiation factors, stimulates binding of mRNA and methionyl-tRNAi to the 40S ribosome. The eIF-3 complex specifically targets and initiates translation of a subset of mRNAs involved in cell proliferation.</text>
</comment>
<dbReference type="GO" id="GO:0003723">
    <property type="term" value="F:RNA binding"/>
    <property type="evidence" value="ECO:0007669"/>
    <property type="project" value="TreeGrafter"/>
</dbReference>
<evidence type="ECO:0000256" key="6">
    <source>
        <dbReference type="ARBA" id="ARBA00038394"/>
    </source>
</evidence>
<dbReference type="InterPro" id="IPR036322">
    <property type="entry name" value="WD40_repeat_dom_sf"/>
</dbReference>
<dbReference type="SMART" id="SM00320">
    <property type="entry name" value="WD40"/>
    <property type="match status" value="4"/>
</dbReference>
<dbReference type="EMBL" id="ML005488">
    <property type="protein sequence ID" value="RKP18342.1"/>
    <property type="molecule type" value="Genomic_DNA"/>
</dbReference>
<dbReference type="OMA" id="VWFSHNG"/>
<dbReference type="Proteomes" id="UP000281549">
    <property type="component" value="Unassembled WGS sequence"/>
</dbReference>
<keyword evidence="3 8" id="KW-0853">WD repeat</keyword>
<comment type="subunit">
    <text evidence="7">Component of the eukaryotic translation initiation factor 3 (eIF-3) complex.</text>
</comment>
<dbReference type="InterPro" id="IPR027525">
    <property type="entry name" value="eIF3i"/>
</dbReference>
<keyword evidence="4" id="KW-0677">Repeat</keyword>
<evidence type="ECO:0000256" key="2">
    <source>
        <dbReference type="ARBA" id="ARBA00022540"/>
    </source>
</evidence>
<sequence>MRPITLHGHTRPLTQVKYNREGDLLFSASKDFVPNVYYSHNGERLGSFHGHRGAVRSISISSNSERLLTGAADNLSIIFQVETGKLLAKFECLSPVVAVSFSMGDKEAFVLTENVMSENSILHVFDVTKDSFELKYKKIIETNSKPTNAIYGYLNKTIIITFEDGSIALYDAKTLEKIAETKDHEKAITDIEMSKDYTHFITSSKDATARVYDPRNLTLIKTLQADRPLNSVSLSAMRPEVILGGGQEASEVTTSDAKAGKFDVLFFHKIYEDELGKIGGHFGPVNTLRYHPNGIGFTSGSEDGTVKIHHFDPDYFSFAYPDQ</sequence>
<reference evidence="10" key="3">
    <citation type="submission" date="2018-08" db="EMBL/GenBank/DDBJ databases">
        <title>Leveraging single-cell genomics to expand the Fungal Tree of Life.</title>
        <authorList>
            <consortium name="DOE Joint Genome Institute"/>
            <person name="Ahrendt S.R."/>
            <person name="Quandt C.A."/>
            <person name="Ciobanu D."/>
            <person name="Clum A."/>
            <person name="Salamov A."/>
            <person name="Andreopoulos B."/>
            <person name="Cheng J.-F."/>
            <person name="Woyke T."/>
            <person name="Pelin A."/>
            <person name="Henrissat B."/>
            <person name="Reynolds N."/>
            <person name="Benny G.L."/>
            <person name="Smith M.E."/>
            <person name="James T.Y."/>
            <person name="Grigoriev I.V."/>
        </authorList>
    </citation>
    <scope>NUCLEOTIDE SEQUENCE</scope>
    <source>
        <strain evidence="10">CSF55</strain>
    </source>
</reference>
<evidence type="ECO:0000313" key="10">
    <source>
        <dbReference type="EMBL" id="RKP18342.1"/>
    </source>
</evidence>
<dbReference type="GO" id="GO:0001732">
    <property type="term" value="P:formation of cytoplasmic translation initiation complex"/>
    <property type="evidence" value="ECO:0007669"/>
    <property type="project" value="UniProtKB-UniRule"/>
</dbReference>
<protein>
    <recommendedName>
        <fullName evidence="7">Eukaryotic translation initiation factor 3 subunit I</fullName>
        <shortName evidence="7">eIF3i</shortName>
    </recommendedName>
    <alternativeName>
        <fullName evidence="7">Eukaryotic translation initiation factor 3 39 kDa subunit homolog</fullName>
        <shortName evidence="7">eIF-3 39 kDa subunit homolog</shortName>
    </alternativeName>
</protein>
<dbReference type="OrthoDB" id="24966at2759"/>
<dbReference type="Pfam" id="PF24805">
    <property type="entry name" value="EIF3I"/>
    <property type="match status" value="1"/>
</dbReference>
<dbReference type="GO" id="GO:0034399">
    <property type="term" value="C:nuclear periphery"/>
    <property type="evidence" value="ECO:0007669"/>
    <property type="project" value="EnsemblFungi"/>
</dbReference>
<dbReference type="Proteomes" id="UP000030755">
    <property type="component" value="Unassembled WGS sequence"/>
</dbReference>
<reference evidence="9 11" key="1">
    <citation type="journal article" date="2013" name="Curr. Biol.">
        <title>Shared signatures of parasitism and phylogenomics unite Cryptomycota and microsporidia.</title>
        <authorList>
            <person name="James T.Y."/>
            <person name="Pelin A."/>
            <person name="Bonen L."/>
            <person name="Ahrendt S."/>
            <person name="Sain D."/>
            <person name="Corradi N."/>
            <person name="Stajich J.E."/>
        </authorList>
    </citation>
    <scope>NUCLEOTIDE SEQUENCE [LARGE SCALE GENOMIC DNA]</scope>
    <source>
        <strain evidence="9">CSF55</strain>
        <strain evidence="9">CSF55</strain>
    </source>
</reference>
<keyword evidence="1 7" id="KW-0963">Cytoplasm</keyword>
<evidence type="ECO:0000256" key="3">
    <source>
        <dbReference type="ARBA" id="ARBA00022574"/>
    </source>
</evidence>
<evidence type="ECO:0000313" key="11">
    <source>
        <dbReference type="Proteomes" id="UP000030755"/>
    </source>
</evidence>
<evidence type="ECO:0000256" key="1">
    <source>
        <dbReference type="ARBA" id="ARBA00022490"/>
    </source>
</evidence>
<evidence type="ECO:0000256" key="8">
    <source>
        <dbReference type="PROSITE-ProRule" id="PRU00221"/>
    </source>
</evidence>
<dbReference type="GO" id="GO:0071541">
    <property type="term" value="C:eukaryotic translation initiation factor 3 complex, eIF3m"/>
    <property type="evidence" value="ECO:0007669"/>
    <property type="project" value="EnsemblFungi"/>
</dbReference>
<comment type="similarity">
    <text evidence="7">Belongs to the eIF-3 subunit I family.</text>
</comment>
<evidence type="ECO:0000256" key="5">
    <source>
        <dbReference type="ARBA" id="ARBA00022917"/>
    </source>
</evidence>
<dbReference type="AlphaFoldDB" id="A0A075AYI8"/>
<dbReference type="PANTHER" id="PTHR19877:SF1">
    <property type="entry name" value="EUKARYOTIC TRANSLATION INITIATION FACTOR 3 SUBUNIT I"/>
    <property type="match status" value="1"/>
</dbReference>
<dbReference type="SUPFAM" id="SSF50978">
    <property type="entry name" value="WD40 repeat-like"/>
    <property type="match status" value="1"/>
</dbReference>
<feature type="repeat" description="WD" evidence="8">
    <location>
        <begin position="278"/>
        <end position="308"/>
    </location>
</feature>
<keyword evidence="5 7" id="KW-0648">Protein biosynthesis</keyword>
<evidence type="ECO:0000256" key="7">
    <source>
        <dbReference type="HAMAP-Rule" id="MF_03008"/>
    </source>
</evidence>
<dbReference type="PANTHER" id="PTHR19877">
    <property type="entry name" value="EUKARYOTIC TRANSLATION INITIATION FACTOR 3 SUBUNIT I"/>
    <property type="match status" value="1"/>
</dbReference>
<reference evidence="12" key="2">
    <citation type="journal article" date="2018" name="Nat. Microbiol.">
        <title>Leveraging single-cell genomics to expand the fungal tree of life.</title>
        <authorList>
            <person name="Ahrendt S.R."/>
            <person name="Quandt C.A."/>
            <person name="Ciobanu D."/>
            <person name="Clum A."/>
            <person name="Salamov A."/>
            <person name="Andreopoulos B."/>
            <person name="Cheng J.F."/>
            <person name="Woyke T."/>
            <person name="Pelin A."/>
            <person name="Henrissat B."/>
            <person name="Reynolds N.K."/>
            <person name="Benny G.L."/>
            <person name="Smith M.E."/>
            <person name="James T.Y."/>
            <person name="Grigoriev I.V."/>
        </authorList>
    </citation>
    <scope>NUCLEOTIDE SEQUENCE [LARGE SCALE GENOMIC DNA]</scope>
    <source>
        <strain evidence="12">CSF55</strain>
    </source>
</reference>
<organism evidence="9 11">
    <name type="scientific">Rozella allomycis (strain CSF55)</name>
    <dbReference type="NCBI Taxonomy" id="988480"/>
    <lineage>
        <taxon>Eukaryota</taxon>
        <taxon>Fungi</taxon>
        <taxon>Fungi incertae sedis</taxon>
        <taxon>Cryptomycota</taxon>
        <taxon>Cryptomycota incertae sedis</taxon>
        <taxon>Rozella</taxon>
    </lineage>
</organism>
<gene>
    <name evidence="7" type="primary">TIF34</name>
    <name evidence="9" type="ORF">O9G_004435</name>
    <name evidence="10" type="ORF">ROZALSC1DRAFT_29961</name>
</gene>
<keyword evidence="11" id="KW-1185">Reference proteome</keyword>
<dbReference type="HAMAP" id="MF_03008">
    <property type="entry name" value="eIF3i"/>
    <property type="match status" value="1"/>
</dbReference>
<evidence type="ECO:0000313" key="12">
    <source>
        <dbReference type="Proteomes" id="UP000281549"/>
    </source>
</evidence>
<accession>A0A075AYI8</accession>
<name>A0A075AYI8_ROZAC</name>
<feature type="repeat" description="WD" evidence="8">
    <location>
        <begin position="48"/>
        <end position="89"/>
    </location>
</feature>
<dbReference type="GO" id="GO:0071540">
    <property type="term" value="C:eukaryotic translation initiation factor 3 complex, eIF3e"/>
    <property type="evidence" value="ECO:0007669"/>
    <property type="project" value="EnsemblFungi"/>
</dbReference>
<dbReference type="GO" id="GO:0033290">
    <property type="term" value="C:eukaryotic 48S preinitiation complex"/>
    <property type="evidence" value="ECO:0007669"/>
    <property type="project" value="UniProtKB-UniRule"/>
</dbReference>
<dbReference type="GO" id="GO:0016282">
    <property type="term" value="C:eukaryotic 43S preinitiation complex"/>
    <property type="evidence" value="ECO:0007669"/>
    <property type="project" value="UniProtKB-UniRule"/>
</dbReference>
<dbReference type="GO" id="GO:0003743">
    <property type="term" value="F:translation initiation factor activity"/>
    <property type="evidence" value="ECO:0007669"/>
    <property type="project" value="UniProtKB-UniRule"/>
</dbReference>
<dbReference type="STRING" id="988480.A0A075AYI8"/>
<dbReference type="EMBL" id="KE561039">
    <property type="protein sequence ID" value="EPZ33787.1"/>
    <property type="molecule type" value="Genomic_DNA"/>
</dbReference>
<dbReference type="HOGENOM" id="CLU_043845_0_1_1"/>
<comment type="subcellular location">
    <subcellularLocation>
        <location evidence="7">Cytoplasm</location>
    </subcellularLocation>
</comment>
<dbReference type="PROSITE" id="PS50082">
    <property type="entry name" value="WD_REPEATS_2"/>
    <property type="match status" value="3"/>
</dbReference>
<keyword evidence="2 7" id="KW-0396">Initiation factor</keyword>
<evidence type="ECO:0000256" key="4">
    <source>
        <dbReference type="ARBA" id="ARBA00022737"/>
    </source>
</evidence>
<dbReference type="InterPro" id="IPR001680">
    <property type="entry name" value="WD40_rpt"/>
</dbReference>
<comment type="similarity">
    <text evidence="6">Belongs to the WD repeat STRAP family.</text>
</comment>
<feature type="repeat" description="WD" evidence="8">
    <location>
        <begin position="181"/>
        <end position="222"/>
    </location>
</feature>
<proteinExistence type="inferred from homology"/>
<evidence type="ECO:0000313" key="9">
    <source>
        <dbReference type="EMBL" id="EPZ33787.1"/>
    </source>
</evidence>
<dbReference type="InterPro" id="IPR015943">
    <property type="entry name" value="WD40/YVTN_repeat-like_dom_sf"/>
</dbReference>